<name>A0A8W8JFB6_MAGGI</name>
<dbReference type="Gene3D" id="2.170.300.10">
    <property type="entry name" value="Tie2 ligand-binding domain superfamily"/>
    <property type="match status" value="1"/>
</dbReference>
<dbReference type="AlphaFoldDB" id="A0A8W8JFB6"/>
<evidence type="ECO:0000313" key="1">
    <source>
        <dbReference type="EnsemblMetazoa" id="G18272.1:cds"/>
    </source>
</evidence>
<sequence>METHCVCNLVKVFIFTTVVYRIGSAKHNCKRAPYVCCLSWSTTNIEICDKCVAGYFGIKCQASCRYPNYGDLCQKSCSCTEPYCNHITGCQGIDDTV</sequence>
<accession>A0A8W8JFB6</accession>
<dbReference type="EnsemblMetazoa" id="G18272.1">
    <property type="protein sequence ID" value="G18272.1:cds"/>
    <property type="gene ID" value="G18272"/>
</dbReference>
<keyword evidence="2" id="KW-1185">Reference proteome</keyword>
<proteinExistence type="predicted"/>
<protein>
    <submittedName>
        <fullName evidence="1">Uncharacterized protein</fullName>
    </submittedName>
</protein>
<dbReference type="Proteomes" id="UP000005408">
    <property type="component" value="Unassembled WGS sequence"/>
</dbReference>
<organism evidence="1 2">
    <name type="scientific">Magallana gigas</name>
    <name type="common">Pacific oyster</name>
    <name type="synonym">Crassostrea gigas</name>
    <dbReference type="NCBI Taxonomy" id="29159"/>
    <lineage>
        <taxon>Eukaryota</taxon>
        <taxon>Metazoa</taxon>
        <taxon>Spiralia</taxon>
        <taxon>Lophotrochozoa</taxon>
        <taxon>Mollusca</taxon>
        <taxon>Bivalvia</taxon>
        <taxon>Autobranchia</taxon>
        <taxon>Pteriomorphia</taxon>
        <taxon>Ostreida</taxon>
        <taxon>Ostreoidea</taxon>
        <taxon>Ostreidae</taxon>
        <taxon>Magallana</taxon>
    </lineage>
</organism>
<reference evidence="1" key="1">
    <citation type="submission" date="2022-08" db="UniProtKB">
        <authorList>
            <consortium name="EnsemblMetazoa"/>
        </authorList>
    </citation>
    <scope>IDENTIFICATION</scope>
    <source>
        <strain evidence="1">05x7-T-G4-1.051#20</strain>
    </source>
</reference>
<evidence type="ECO:0000313" key="2">
    <source>
        <dbReference type="Proteomes" id="UP000005408"/>
    </source>
</evidence>